<gene>
    <name evidence="1" type="ORF">ACOLOM_LOCUS5341</name>
</gene>
<comment type="caution">
    <text evidence="1">The sequence shown here is derived from an EMBL/GenBank/DDBJ whole genome shotgun (WGS) entry which is preliminary data.</text>
</comment>
<evidence type="ECO:0000313" key="2">
    <source>
        <dbReference type="Proteomes" id="UP000789525"/>
    </source>
</evidence>
<organism evidence="1 2">
    <name type="scientific">Acaulospora colombiana</name>
    <dbReference type="NCBI Taxonomy" id="27376"/>
    <lineage>
        <taxon>Eukaryota</taxon>
        <taxon>Fungi</taxon>
        <taxon>Fungi incertae sedis</taxon>
        <taxon>Mucoromycota</taxon>
        <taxon>Glomeromycotina</taxon>
        <taxon>Glomeromycetes</taxon>
        <taxon>Diversisporales</taxon>
        <taxon>Acaulosporaceae</taxon>
        <taxon>Acaulospora</taxon>
    </lineage>
</organism>
<proteinExistence type="predicted"/>
<sequence>MFDPDLLEDVPSLSANPAADETRRNLYVLGLPHDFTLGHQLNVSWAVVQRSSGFLDGADRTLDAFSDASNSVKKPQQPPRVNGQLGVTTSSLLDPPHPPLSSNPRLPDGEIKLASSSFLENMGTTFASTLLVSNLCPWLFQTYIDIHALFAPYGQVKRITIIPPLQPVDPGARPSHAALVQYDDLQSALSALYQVNSRPFGTRIARASLFRDAIERVMQLQTPTPPKPTPKLSTTGVSLAQKQRRTIEASQINESGPSHATTRVNVH</sequence>
<protein>
    <submittedName>
        <fullName evidence="1">16842_t:CDS:1</fullName>
    </submittedName>
</protein>
<dbReference type="Proteomes" id="UP000789525">
    <property type="component" value="Unassembled WGS sequence"/>
</dbReference>
<reference evidence="1" key="1">
    <citation type="submission" date="2021-06" db="EMBL/GenBank/DDBJ databases">
        <authorList>
            <person name="Kallberg Y."/>
            <person name="Tangrot J."/>
            <person name="Rosling A."/>
        </authorList>
    </citation>
    <scope>NUCLEOTIDE SEQUENCE</scope>
    <source>
        <strain evidence="1">CL356</strain>
    </source>
</reference>
<evidence type="ECO:0000313" key="1">
    <source>
        <dbReference type="EMBL" id="CAG8563956.1"/>
    </source>
</evidence>
<dbReference type="EMBL" id="CAJVPT010009691">
    <property type="protein sequence ID" value="CAG8563956.1"/>
    <property type="molecule type" value="Genomic_DNA"/>
</dbReference>
<accession>A0ACA9M2Q4</accession>
<keyword evidence="2" id="KW-1185">Reference proteome</keyword>
<name>A0ACA9M2Q4_9GLOM</name>